<dbReference type="Pfam" id="PF00015">
    <property type="entry name" value="MCPsignal"/>
    <property type="match status" value="1"/>
</dbReference>
<dbReference type="Gene3D" id="1.10.287.950">
    <property type="entry name" value="Methyl-accepting chemotaxis protein"/>
    <property type="match status" value="1"/>
</dbReference>
<dbReference type="Proteomes" id="UP000323521">
    <property type="component" value="Chromosome"/>
</dbReference>
<dbReference type="AlphaFoldDB" id="A0A3G1KYV0"/>
<dbReference type="PANTHER" id="PTHR43531">
    <property type="entry name" value="PROTEIN ICFG"/>
    <property type="match status" value="1"/>
</dbReference>
<evidence type="ECO:0000256" key="2">
    <source>
        <dbReference type="ARBA" id="ARBA00029447"/>
    </source>
</evidence>
<keyword evidence="1" id="KW-0145">Chemotaxis</keyword>
<dbReference type="EMBL" id="CP017634">
    <property type="protein sequence ID" value="ATW27395.1"/>
    <property type="molecule type" value="Genomic_DNA"/>
</dbReference>
<dbReference type="SUPFAM" id="SSF58104">
    <property type="entry name" value="Methyl-accepting chemotaxis protein (MCP) signaling domain"/>
    <property type="match status" value="1"/>
</dbReference>
<comment type="similarity">
    <text evidence="2">Belongs to the methyl-accepting chemotaxis (MCP) protein family.</text>
</comment>
<evidence type="ECO:0000256" key="1">
    <source>
        <dbReference type="ARBA" id="ARBA00022500"/>
    </source>
</evidence>
<name>A0A3G1KYV0_FORW1</name>
<dbReference type="InterPro" id="IPR004089">
    <property type="entry name" value="MCPsignal_dom"/>
</dbReference>
<dbReference type="RefSeq" id="WP_214658855.1">
    <property type="nucleotide sequence ID" value="NZ_CP017634.1"/>
</dbReference>
<dbReference type="GO" id="GO:0006935">
    <property type="term" value="P:chemotaxis"/>
    <property type="evidence" value="ECO:0007669"/>
    <property type="project" value="UniProtKB-KW"/>
</dbReference>
<dbReference type="GO" id="GO:0007165">
    <property type="term" value="P:signal transduction"/>
    <property type="evidence" value="ECO:0007669"/>
    <property type="project" value="UniProtKB-KW"/>
</dbReference>
<dbReference type="Pfam" id="PF13682">
    <property type="entry name" value="CZB"/>
    <property type="match status" value="1"/>
</dbReference>
<feature type="domain" description="Methyl-accepting transducer" evidence="4">
    <location>
        <begin position="49"/>
        <end position="271"/>
    </location>
</feature>
<dbReference type="GO" id="GO:0004888">
    <property type="term" value="F:transmembrane signaling receptor activity"/>
    <property type="evidence" value="ECO:0007669"/>
    <property type="project" value="InterPro"/>
</dbReference>
<evidence type="ECO:0000313" key="6">
    <source>
        <dbReference type="Proteomes" id="UP000323521"/>
    </source>
</evidence>
<dbReference type="Gene3D" id="1.20.120.30">
    <property type="entry name" value="Aspartate receptor, ligand-binding domain"/>
    <property type="match status" value="1"/>
</dbReference>
<dbReference type="GO" id="GO:0016020">
    <property type="term" value="C:membrane"/>
    <property type="evidence" value="ECO:0007669"/>
    <property type="project" value="InterPro"/>
</dbReference>
<evidence type="ECO:0000259" key="4">
    <source>
        <dbReference type="PROSITE" id="PS50111"/>
    </source>
</evidence>
<dbReference type="PRINTS" id="PR00260">
    <property type="entry name" value="CHEMTRNSDUCR"/>
</dbReference>
<protein>
    <recommendedName>
        <fullName evidence="4">Methyl-accepting transducer domain-containing protein</fullName>
    </recommendedName>
</protein>
<dbReference type="InterPro" id="IPR025991">
    <property type="entry name" value="Chemoreceptor_zinc-bind_dom"/>
</dbReference>
<keyword evidence="6" id="KW-1185">Reference proteome</keyword>
<dbReference type="KEGG" id="fwa:DCMF_23940"/>
<sequence length="406" mass="44807">MMPTILEKIVKKPKISNNQITQGERKKAIKKDYLQMAISYFVLAHTELIAKQTELKVADITKSAHDLAANSEETSATAEETSATTQEFSAIMQTLDNSSAQNIERLNALQKKGVEVNDNLTIAKENMEELGRSLENIDSINQTVEGIADQTNLLALNAAIEAARVGDAGRGFAVVADEVRKLAAQTKDAVKEVKKVSGEIDRITADTKSINHTIFQDFDEYFHESRAIADTIQEHTEKIKNATEATRNINMAMEQLAGASEEIAGLAADLSNTADFGSVVMKEIQELSTIVKPYIHIEADDSSLTNILARRLVDHANYLLDVVAKGGSKTRTKNHHECAFGLWYDKAKDRYGHIPEFVSLDKPHEMVHVAGQKVAEEITIRNLELLIEASGEILKAFLSFAKTIDE</sequence>
<organism evidence="5 6">
    <name type="scientific">Formimonas warabiya</name>
    <dbReference type="NCBI Taxonomy" id="1761012"/>
    <lineage>
        <taxon>Bacteria</taxon>
        <taxon>Bacillati</taxon>
        <taxon>Bacillota</taxon>
        <taxon>Clostridia</taxon>
        <taxon>Eubacteriales</taxon>
        <taxon>Peptococcaceae</taxon>
        <taxon>Candidatus Formimonas</taxon>
    </lineage>
</organism>
<evidence type="ECO:0000256" key="3">
    <source>
        <dbReference type="PROSITE-ProRule" id="PRU00284"/>
    </source>
</evidence>
<evidence type="ECO:0000313" key="5">
    <source>
        <dbReference type="EMBL" id="ATW27395.1"/>
    </source>
</evidence>
<dbReference type="SMART" id="SM00283">
    <property type="entry name" value="MA"/>
    <property type="match status" value="1"/>
</dbReference>
<dbReference type="PROSITE" id="PS50111">
    <property type="entry name" value="CHEMOTAXIS_TRANSDUC_2"/>
    <property type="match status" value="1"/>
</dbReference>
<dbReference type="InterPro" id="IPR051310">
    <property type="entry name" value="MCP_chemotaxis"/>
</dbReference>
<dbReference type="PANTHER" id="PTHR43531:SF11">
    <property type="entry name" value="METHYL-ACCEPTING CHEMOTAXIS PROTEIN 3"/>
    <property type="match status" value="1"/>
</dbReference>
<reference evidence="5 6" key="1">
    <citation type="submission" date="2016-10" db="EMBL/GenBank/DDBJ databases">
        <title>Complete Genome Sequence of Peptococcaceae strain DCMF.</title>
        <authorList>
            <person name="Edwards R.J."/>
            <person name="Holland S.I."/>
            <person name="Deshpande N.P."/>
            <person name="Wong Y.K."/>
            <person name="Ertan H."/>
            <person name="Manefield M."/>
            <person name="Russell T.L."/>
            <person name="Lee M.J."/>
        </authorList>
    </citation>
    <scope>NUCLEOTIDE SEQUENCE [LARGE SCALE GENOMIC DNA]</scope>
    <source>
        <strain evidence="5 6">DCMF</strain>
    </source>
</reference>
<gene>
    <name evidence="5" type="ORF">DCMF_23940</name>
</gene>
<accession>A0A3G1KYV0</accession>
<keyword evidence="3" id="KW-0807">Transducer</keyword>
<proteinExistence type="inferred from homology"/>
<dbReference type="InterPro" id="IPR004090">
    <property type="entry name" value="Chemotax_Me-accpt_rcpt"/>
</dbReference>